<feature type="binding site" evidence="2">
    <location>
        <position position="39"/>
    </location>
    <ligand>
        <name>Fe cation</name>
        <dbReference type="ChEBI" id="CHEBI:24875"/>
        <label>1</label>
    </ligand>
</feature>
<feature type="binding site" evidence="2">
    <location>
        <position position="178"/>
    </location>
    <ligand>
        <name>Fe cation</name>
        <dbReference type="ChEBI" id="CHEBI:24875"/>
        <label>1</label>
    </ligand>
</feature>
<keyword evidence="2" id="KW-0479">Metal-binding</keyword>
<feature type="binding site" evidence="2">
    <location>
        <position position="176"/>
    </location>
    <ligand>
        <name>Fe cation</name>
        <dbReference type="ChEBI" id="CHEBI:24875"/>
        <label>2</label>
    </ligand>
</feature>
<protein>
    <submittedName>
        <fullName evidence="3">TIGR00282 family metallophosphoesterase</fullName>
    </submittedName>
</protein>
<proteinExistence type="predicted"/>
<sequence>MRILHIGDIVGKPGRDIVRMACYGLRRREGLSLIIANAENACGGSGLTPAAYRELIDCGVDCITMGDHIYRRKELFQTLQSQNNIVKPANFPKSAPGKEFVIVESSGGIRVAVISVMGRVFMRPVDCPWEAIDRVLSTIPASVKIRCVDFHAEATSDKQVMGRYLDGRVSYVLGTHTHVPTADEQIFKGGTAFQCDIGMTGPHESIIGRNIERVTETTTTFRPTQFDVARDDIRLSGAIVEIDPETGRALNIKRIQIREEEAKALQAEYPRDSSG</sequence>
<feature type="binding site" evidence="2">
    <location>
        <position position="67"/>
    </location>
    <ligand>
        <name>Fe cation</name>
        <dbReference type="ChEBI" id="CHEBI:24875"/>
        <label>2</label>
    </ligand>
</feature>
<dbReference type="PIRSF" id="PIRSF004789">
    <property type="entry name" value="DR1281"/>
    <property type="match status" value="1"/>
</dbReference>
<feature type="binding site" evidence="2">
    <location>
        <position position="40"/>
    </location>
    <ligand>
        <name>Fe cation</name>
        <dbReference type="ChEBI" id="CHEBI:24875"/>
        <label>1</label>
    </ligand>
</feature>
<evidence type="ECO:0000256" key="2">
    <source>
        <dbReference type="PIRSR" id="PIRSR004789-51"/>
    </source>
</evidence>
<dbReference type="Gene3D" id="3.60.21.10">
    <property type="match status" value="1"/>
</dbReference>
<name>A0A2S8GFY5_9BACT</name>
<feature type="binding site" evidence="2">
    <location>
        <position position="39"/>
    </location>
    <ligand>
        <name>Fe cation</name>
        <dbReference type="ChEBI" id="CHEBI:24875"/>
        <label>2</label>
    </ligand>
</feature>
<evidence type="ECO:0000313" key="4">
    <source>
        <dbReference type="Proteomes" id="UP000239388"/>
    </source>
</evidence>
<dbReference type="OrthoDB" id="9801109at2"/>
<evidence type="ECO:0000256" key="1">
    <source>
        <dbReference type="PIRSR" id="PIRSR004789-50"/>
    </source>
</evidence>
<evidence type="ECO:0000313" key="3">
    <source>
        <dbReference type="EMBL" id="PQO43375.1"/>
    </source>
</evidence>
<comment type="caution">
    <text evidence="3">The sequence shown here is derived from an EMBL/GenBank/DDBJ whole genome shotgun (WGS) entry which is preliminary data.</text>
</comment>
<dbReference type="EMBL" id="PUIB01000001">
    <property type="protein sequence ID" value="PQO43375.1"/>
    <property type="molecule type" value="Genomic_DNA"/>
</dbReference>
<dbReference type="PANTHER" id="PTHR36303">
    <property type="entry name" value="2',3'-CYCLIC-NUCLEOTIDE 2'-PHOSPHODIESTERASE"/>
    <property type="match status" value="1"/>
</dbReference>
<dbReference type="GO" id="GO:0046872">
    <property type="term" value="F:metal ion binding"/>
    <property type="evidence" value="ECO:0007669"/>
    <property type="project" value="UniProtKB-KW"/>
</dbReference>
<dbReference type="InterPro" id="IPR005235">
    <property type="entry name" value="YmdB-like"/>
</dbReference>
<dbReference type="AlphaFoldDB" id="A0A2S8GFY5"/>
<dbReference type="Proteomes" id="UP000239388">
    <property type="component" value="Unassembled WGS sequence"/>
</dbReference>
<feature type="active site" description="Proton donor" evidence="1">
    <location>
        <position position="68"/>
    </location>
</feature>
<dbReference type="InterPro" id="IPR029052">
    <property type="entry name" value="Metallo-depent_PP-like"/>
</dbReference>
<dbReference type="SUPFAM" id="SSF56300">
    <property type="entry name" value="Metallo-dependent phosphatases"/>
    <property type="match status" value="1"/>
</dbReference>
<accession>A0A2S8GFY5</accession>
<dbReference type="GO" id="GO:0004113">
    <property type="term" value="F:2',3'-cyclic-nucleotide 3'-phosphodiesterase activity"/>
    <property type="evidence" value="ECO:0007669"/>
    <property type="project" value="TreeGrafter"/>
</dbReference>
<feature type="binding site" evidence="2">
    <location>
        <position position="151"/>
    </location>
    <ligand>
        <name>Fe cation</name>
        <dbReference type="ChEBI" id="CHEBI:24875"/>
        <label>2</label>
    </ligand>
</feature>
<dbReference type="NCBIfam" id="TIGR00282">
    <property type="entry name" value="TIGR00282 family metallophosphoesterase"/>
    <property type="match status" value="1"/>
</dbReference>
<dbReference type="Pfam" id="PF13277">
    <property type="entry name" value="YmdB"/>
    <property type="match status" value="1"/>
</dbReference>
<reference evidence="3 4" key="1">
    <citation type="submission" date="2018-02" db="EMBL/GenBank/DDBJ databases">
        <title>Comparative genomes isolates from brazilian mangrove.</title>
        <authorList>
            <person name="Araujo J.E."/>
            <person name="Taketani R.G."/>
            <person name="Silva M.C.P."/>
            <person name="Loureco M.V."/>
            <person name="Andreote F.D."/>
        </authorList>
    </citation>
    <scope>NUCLEOTIDE SEQUENCE [LARGE SCALE GENOMIC DNA]</scope>
    <source>
        <strain evidence="3 4">NAP PRIS-MGV</strain>
    </source>
</reference>
<organism evidence="3 4">
    <name type="scientific">Blastopirellula marina</name>
    <dbReference type="NCBI Taxonomy" id="124"/>
    <lineage>
        <taxon>Bacteria</taxon>
        <taxon>Pseudomonadati</taxon>
        <taxon>Planctomycetota</taxon>
        <taxon>Planctomycetia</taxon>
        <taxon>Pirellulales</taxon>
        <taxon>Pirellulaceae</taxon>
        <taxon>Blastopirellula</taxon>
    </lineage>
</organism>
<gene>
    <name evidence="3" type="ORF">C5Y98_00220</name>
</gene>
<feature type="binding site" evidence="2">
    <location>
        <position position="8"/>
    </location>
    <ligand>
        <name>Fe cation</name>
        <dbReference type="ChEBI" id="CHEBI:24875"/>
        <label>1</label>
    </ligand>
</feature>
<dbReference type="PANTHER" id="PTHR36303:SF1">
    <property type="entry name" value="2',3'-CYCLIC-NUCLEOTIDE 2'-PHOSPHODIESTERASE"/>
    <property type="match status" value="1"/>
</dbReference>
<dbReference type="CDD" id="cd07382">
    <property type="entry name" value="MPP_DR1281"/>
    <property type="match status" value="1"/>
</dbReference>
<dbReference type="RefSeq" id="WP_105350420.1">
    <property type="nucleotide sequence ID" value="NZ_PUIB01000001.1"/>
</dbReference>